<dbReference type="InterPro" id="IPR001387">
    <property type="entry name" value="Cro/C1-type_HTH"/>
</dbReference>
<dbReference type="Gene3D" id="1.10.260.40">
    <property type="entry name" value="lambda repressor-like DNA-binding domains"/>
    <property type="match status" value="1"/>
</dbReference>
<dbReference type="PROSITE" id="PS50943">
    <property type="entry name" value="HTH_CROC1"/>
    <property type="match status" value="1"/>
</dbReference>
<name>A0ABP7FDB7_9ACTN</name>
<proteinExistence type="predicted"/>
<organism evidence="2 3">
    <name type="scientific">Salinactinospora qingdaonensis</name>
    <dbReference type="NCBI Taxonomy" id="702744"/>
    <lineage>
        <taxon>Bacteria</taxon>
        <taxon>Bacillati</taxon>
        <taxon>Actinomycetota</taxon>
        <taxon>Actinomycetes</taxon>
        <taxon>Streptosporangiales</taxon>
        <taxon>Nocardiopsidaceae</taxon>
        <taxon>Salinactinospora</taxon>
    </lineage>
</organism>
<gene>
    <name evidence="2" type="ORF">GCM10022402_16220</name>
</gene>
<dbReference type="SMART" id="SM00530">
    <property type="entry name" value="HTH_XRE"/>
    <property type="match status" value="1"/>
</dbReference>
<dbReference type="CDD" id="cd00093">
    <property type="entry name" value="HTH_XRE"/>
    <property type="match status" value="1"/>
</dbReference>
<evidence type="ECO:0000313" key="3">
    <source>
        <dbReference type="Proteomes" id="UP001500908"/>
    </source>
</evidence>
<protein>
    <submittedName>
        <fullName evidence="2">Helix-turn-helix transcriptional regulator</fullName>
    </submittedName>
</protein>
<dbReference type="SUPFAM" id="SSF47413">
    <property type="entry name" value="lambda repressor-like DNA-binding domains"/>
    <property type="match status" value="1"/>
</dbReference>
<reference evidence="3" key="1">
    <citation type="journal article" date="2019" name="Int. J. Syst. Evol. Microbiol.">
        <title>The Global Catalogue of Microorganisms (GCM) 10K type strain sequencing project: providing services to taxonomists for standard genome sequencing and annotation.</title>
        <authorList>
            <consortium name="The Broad Institute Genomics Platform"/>
            <consortium name="The Broad Institute Genome Sequencing Center for Infectious Disease"/>
            <person name="Wu L."/>
            <person name="Ma J."/>
        </authorList>
    </citation>
    <scope>NUCLEOTIDE SEQUENCE [LARGE SCALE GENOMIC DNA]</scope>
    <source>
        <strain evidence="3">JCM 17137</strain>
    </source>
</reference>
<dbReference type="Proteomes" id="UP001500908">
    <property type="component" value="Unassembled WGS sequence"/>
</dbReference>
<accession>A0ABP7FDB7</accession>
<evidence type="ECO:0000313" key="2">
    <source>
        <dbReference type="EMBL" id="GAA3736867.1"/>
    </source>
</evidence>
<keyword evidence="3" id="KW-1185">Reference proteome</keyword>
<dbReference type="RefSeq" id="WP_344969047.1">
    <property type="nucleotide sequence ID" value="NZ_BAABDD010000005.1"/>
</dbReference>
<evidence type="ECO:0000259" key="1">
    <source>
        <dbReference type="PROSITE" id="PS50943"/>
    </source>
</evidence>
<feature type="domain" description="HTH cro/C1-type" evidence="1">
    <location>
        <begin position="16"/>
        <end position="69"/>
    </location>
</feature>
<dbReference type="EMBL" id="BAABDD010000005">
    <property type="protein sequence ID" value="GAA3736867.1"/>
    <property type="molecule type" value="Genomic_DNA"/>
</dbReference>
<dbReference type="Pfam" id="PF13560">
    <property type="entry name" value="HTH_31"/>
    <property type="match status" value="1"/>
</dbReference>
<dbReference type="InterPro" id="IPR010982">
    <property type="entry name" value="Lambda_DNA-bd_dom_sf"/>
</dbReference>
<dbReference type="Pfam" id="PF19054">
    <property type="entry name" value="DUF5753"/>
    <property type="match status" value="1"/>
</dbReference>
<comment type="caution">
    <text evidence="2">The sequence shown here is derived from an EMBL/GenBank/DDBJ whole genome shotgun (WGS) entry which is preliminary data.</text>
</comment>
<dbReference type="InterPro" id="IPR043917">
    <property type="entry name" value="DUF5753"/>
</dbReference>
<sequence>MQKEEQIRWRRFGNELRRLREQAGMTQRQLAGKIGLSHGMVGGIERATRKPQSDQADICDTVLDTGGTLRRIWQELNNQRYVPEWFKDVLLLEQRATEVREYEPTTIPGLLQTAAYARTLIRARRPTATAEEVEETVKSRTGRLSAVLENEKRPLLWFIVHEAVLSRTVGDETIMRKQLDYIAGLVEDGTIRLQVLPATPTSADPGAPFRLMTLTDTQSAAYVEHVLGGEIFERPDKVNELTTLFGALQAEALPVLASIELIRKINGERYGDVG</sequence>